<feature type="domain" description="Transposase IS200-like" evidence="1">
    <location>
        <begin position="9"/>
        <end position="133"/>
    </location>
</feature>
<dbReference type="AlphaFoldDB" id="A0A379AW94"/>
<dbReference type="InterPro" id="IPR052715">
    <property type="entry name" value="RAYT_transposase"/>
</dbReference>
<evidence type="ECO:0000313" key="5">
    <source>
        <dbReference type="Proteomes" id="UP000294683"/>
    </source>
</evidence>
<evidence type="ECO:0000313" key="4">
    <source>
        <dbReference type="Proteomes" id="UP000255113"/>
    </source>
</evidence>
<organism evidence="2 4">
    <name type="scientific">Avibacterium gallinarum</name>
    <name type="common">Pasteurella gallinarum</name>
    <dbReference type="NCBI Taxonomy" id="755"/>
    <lineage>
        <taxon>Bacteria</taxon>
        <taxon>Pseudomonadati</taxon>
        <taxon>Pseudomonadota</taxon>
        <taxon>Gammaproteobacteria</taxon>
        <taxon>Pasteurellales</taxon>
        <taxon>Pasteurellaceae</taxon>
        <taxon>Avibacterium</taxon>
    </lineage>
</organism>
<dbReference type="InterPro" id="IPR002686">
    <property type="entry name" value="Transposase_17"/>
</dbReference>
<evidence type="ECO:0000313" key="3">
    <source>
        <dbReference type="EMBL" id="TDP30098.1"/>
    </source>
</evidence>
<keyword evidence="5" id="KW-1185">Reference proteome</keyword>
<dbReference type="EMBL" id="UGSQ01000003">
    <property type="protein sequence ID" value="SUB26597.1"/>
    <property type="molecule type" value="Genomic_DNA"/>
</dbReference>
<dbReference type="EMBL" id="SNXJ01000001">
    <property type="protein sequence ID" value="TDP30098.1"/>
    <property type="molecule type" value="Genomic_DNA"/>
</dbReference>
<dbReference type="GO" id="GO:0006313">
    <property type="term" value="P:DNA transposition"/>
    <property type="evidence" value="ECO:0007669"/>
    <property type="project" value="InterPro"/>
</dbReference>
<dbReference type="SUPFAM" id="SSF143422">
    <property type="entry name" value="Transposase IS200-like"/>
    <property type="match status" value="1"/>
</dbReference>
<reference evidence="3 5" key="2">
    <citation type="submission" date="2019-03" db="EMBL/GenBank/DDBJ databases">
        <title>Genomic Encyclopedia of Type Strains, Phase IV (KMG-IV): sequencing the most valuable type-strain genomes for metagenomic binning, comparative biology and taxonomic classification.</title>
        <authorList>
            <person name="Goeker M."/>
        </authorList>
    </citation>
    <scope>NUCLEOTIDE SEQUENCE [LARGE SCALE GENOMIC DNA]</scope>
    <source>
        <strain evidence="3 5">DSM 17481</strain>
    </source>
</reference>
<dbReference type="Proteomes" id="UP000294683">
    <property type="component" value="Unassembled WGS sequence"/>
</dbReference>
<dbReference type="GO" id="GO:0043565">
    <property type="term" value="F:sequence-specific DNA binding"/>
    <property type="evidence" value="ECO:0007669"/>
    <property type="project" value="TreeGrafter"/>
</dbReference>
<protein>
    <submittedName>
        <fullName evidence="2 3">Transposase</fullName>
    </submittedName>
</protein>
<reference evidence="2 4" key="1">
    <citation type="submission" date="2018-06" db="EMBL/GenBank/DDBJ databases">
        <authorList>
            <consortium name="Pathogen Informatics"/>
            <person name="Doyle S."/>
        </authorList>
    </citation>
    <scope>NUCLEOTIDE SEQUENCE [LARGE SCALE GENOMIC DNA]</scope>
    <source>
        <strain evidence="2 4">NCTC11188</strain>
    </source>
</reference>
<dbReference type="SMART" id="SM01321">
    <property type="entry name" value="Y1_Tnp"/>
    <property type="match status" value="1"/>
</dbReference>
<dbReference type="PANTHER" id="PTHR36966">
    <property type="entry name" value="REP-ASSOCIATED TYROSINE TRANSPOSASE"/>
    <property type="match status" value="1"/>
</dbReference>
<dbReference type="Proteomes" id="UP000255113">
    <property type="component" value="Unassembled WGS sequence"/>
</dbReference>
<evidence type="ECO:0000259" key="1">
    <source>
        <dbReference type="SMART" id="SM01321"/>
    </source>
</evidence>
<dbReference type="Gene3D" id="3.30.70.1290">
    <property type="entry name" value="Transposase IS200-like"/>
    <property type="match status" value="1"/>
</dbReference>
<dbReference type="GO" id="GO:0004803">
    <property type="term" value="F:transposase activity"/>
    <property type="evidence" value="ECO:0007669"/>
    <property type="project" value="InterPro"/>
</dbReference>
<accession>A0A379AW94</accession>
<name>A0A379AW94_AVIGA</name>
<dbReference type="NCBIfam" id="NF047646">
    <property type="entry name" value="REP_Tyr_transpos"/>
    <property type="match status" value="1"/>
</dbReference>
<proteinExistence type="predicted"/>
<dbReference type="InterPro" id="IPR036515">
    <property type="entry name" value="Transposase_17_sf"/>
</dbReference>
<gene>
    <name evidence="3" type="ORF">EV689_101121</name>
    <name evidence="2" type="ORF">NCTC11188_00953</name>
</gene>
<sequence length="166" mass="20395">MPNYRRDFTKGACYFFTLTLQDRTKCYLTQHIEKLRQAYQETVRRYPFETIAICVLPDHLHFIMQLPQDDDNYSKRIAFFKTVFTKLLPKAYRNENQSRIKKREAGIWQRRFWEHRIRDERDLNNHLDYIYFNPVKHGYVNAPKDWPFSSFRRDVERGFFPLNWGS</sequence>
<dbReference type="Pfam" id="PF01797">
    <property type="entry name" value="Y1_Tnp"/>
    <property type="match status" value="1"/>
</dbReference>
<dbReference type="RefSeq" id="WP_103853068.1">
    <property type="nucleotide sequence ID" value="NZ_SNXJ01000001.1"/>
</dbReference>
<evidence type="ECO:0000313" key="2">
    <source>
        <dbReference type="EMBL" id="SUB26597.1"/>
    </source>
</evidence>
<dbReference type="PANTHER" id="PTHR36966:SF1">
    <property type="entry name" value="REP-ASSOCIATED TYROSINE TRANSPOSASE"/>
    <property type="match status" value="1"/>
</dbReference>